<name>A0A017SWQ1_9BACT</name>
<evidence type="ECO:0000313" key="4">
    <source>
        <dbReference type="Proteomes" id="UP000019678"/>
    </source>
</evidence>
<dbReference type="eggNOG" id="COG0657">
    <property type="taxonomic scope" value="Bacteria"/>
</dbReference>
<dbReference type="InterPro" id="IPR050300">
    <property type="entry name" value="GDXG_lipolytic_enzyme"/>
</dbReference>
<accession>A0A017SWQ1</accession>
<keyword evidence="4" id="KW-1185">Reference proteome</keyword>
<comment type="caution">
    <text evidence="3">The sequence shown here is derived from an EMBL/GenBank/DDBJ whole genome shotgun (WGS) entry which is preliminary data.</text>
</comment>
<gene>
    <name evidence="3" type="ORF">CAP_8528</name>
</gene>
<sequence>MSHGPAAGECIDHTGEYDMSTFHPELALLARFLPRFSFGPRFVKVTRRLRGGMRAPRSTPGVRASLRDIPGAQTARVFVPEGATRPMPAVLWIHGGGFIMGSPAPDDAMAATFARELGVTVIAPSYRLAPEHPFPAAMDDLYATLTWLHANAEALNVRADRIVIAGASAGGGLAAGLTLLARDRKEIPVAFQLLVYPMLDDRTVNRTIDGANHRIWSAESNRFGWTSYLGREPGADDVPPYAAPARAESLAGLPPTWIGVGTFDLFHDEDIAYAERLKAAGVPVEVEIIPGVFHGFDRLQHMNVAKAFRTSQVAALRRALA</sequence>
<dbReference type="GO" id="GO:0016787">
    <property type="term" value="F:hydrolase activity"/>
    <property type="evidence" value="ECO:0007669"/>
    <property type="project" value="UniProtKB-KW"/>
</dbReference>
<dbReference type="AlphaFoldDB" id="A0A017SWQ1"/>
<protein>
    <submittedName>
        <fullName evidence="3">Alpha/beta hydrolase fold-3 domain protein</fullName>
    </submittedName>
</protein>
<dbReference type="InterPro" id="IPR029058">
    <property type="entry name" value="AB_hydrolase_fold"/>
</dbReference>
<dbReference type="InterPro" id="IPR013094">
    <property type="entry name" value="AB_hydrolase_3"/>
</dbReference>
<dbReference type="Gene3D" id="3.40.50.1820">
    <property type="entry name" value="alpha/beta hydrolase"/>
    <property type="match status" value="1"/>
</dbReference>
<dbReference type="STRING" id="1192034.CAP_8528"/>
<evidence type="ECO:0000313" key="3">
    <source>
        <dbReference type="EMBL" id="EYF01187.1"/>
    </source>
</evidence>
<feature type="domain" description="Alpha/beta hydrolase fold-3" evidence="2">
    <location>
        <begin position="90"/>
        <end position="296"/>
    </location>
</feature>
<dbReference type="Pfam" id="PF07859">
    <property type="entry name" value="Abhydrolase_3"/>
    <property type="match status" value="1"/>
</dbReference>
<dbReference type="SUPFAM" id="SSF53474">
    <property type="entry name" value="alpha/beta-Hydrolases"/>
    <property type="match status" value="1"/>
</dbReference>
<proteinExistence type="predicted"/>
<evidence type="ECO:0000259" key="2">
    <source>
        <dbReference type="Pfam" id="PF07859"/>
    </source>
</evidence>
<organism evidence="3 4">
    <name type="scientific">Chondromyces apiculatus DSM 436</name>
    <dbReference type="NCBI Taxonomy" id="1192034"/>
    <lineage>
        <taxon>Bacteria</taxon>
        <taxon>Pseudomonadati</taxon>
        <taxon>Myxococcota</taxon>
        <taxon>Polyangia</taxon>
        <taxon>Polyangiales</taxon>
        <taxon>Polyangiaceae</taxon>
        <taxon>Chondromyces</taxon>
    </lineage>
</organism>
<keyword evidence="1 3" id="KW-0378">Hydrolase</keyword>
<dbReference type="PANTHER" id="PTHR48081">
    <property type="entry name" value="AB HYDROLASE SUPERFAMILY PROTEIN C4A8.06C"/>
    <property type="match status" value="1"/>
</dbReference>
<dbReference type="Proteomes" id="UP000019678">
    <property type="component" value="Unassembled WGS sequence"/>
</dbReference>
<dbReference type="EMBL" id="ASRX01000086">
    <property type="protein sequence ID" value="EYF01187.1"/>
    <property type="molecule type" value="Genomic_DNA"/>
</dbReference>
<evidence type="ECO:0000256" key="1">
    <source>
        <dbReference type="ARBA" id="ARBA00022801"/>
    </source>
</evidence>
<dbReference type="PANTHER" id="PTHR48081:SF8">
    <property type="entry name" value="ALPHA_BETA HYDROLASE FOLD-3 DOMAIN-CONTAINING PROTEIN-RELATED"/>
    <property type="match status" value="1"/>
</dbReference>
<reference evidence="3 4" key="1">
    <citation type="submission" date="2013-05" db="EMBL/GenBank/DDBJ databases">
        <title>Genome assembly of Chondromyces apiculatus DSM 436.</title>
        <authorList>
            <person name="Sharma G."/>
            <person name="Khatri I."/>
            <person name="Kaur C."/>
            <person name="Mayilraj S."/>
            <person name="Subramanian S."/>
        </authorList>
    </citation>
    <scope>NUCLEOTIDE SEQUENCE [LARGE SCALE GENOMIC DNA]</scope>
    <source>
        <strain evidence="3 4">DSM 436</strain>
    </source>
</reference>